<reference evidence="5" key="1">
    <citation type="submission" date="2015-07" db="EMBL/GenBank/DDBJ databases">
        <title>Genome Of Nitrogen-Fixing Cyanobacterium Nostoc piscinale CENA21 From Solimoes/Amazon River Floodplain Sediments And Comparative Genomics To Uncover Biosynthetic Natural Products Potential.</title>
        <authorList>
            <person name="Leao T.F."/>
            <person name="Leao P.N."/>
            <person name="Guimaraes P.I."/>
            <person name="de Melo A.G.C."/>
            <person name="Ramos R.T.J."/>
            <person name="Silva A."/>
            <person name="Fiore M.F."/>
            <person name="Schneider M.P.C."/>
        </authorList>
    </citation>
    <scope>NUCLEOTIDE SEQUENCE [LARGE SCALE GENOMIC DNA]</scope>
    <source>
        <strain evidence="5">CENA21</strain>
    </source>
</reference>
<dbReference type="CDD" id="cd00156">
    <property type="entry name" value="REC"/>
    <property type="match status" value="1"/>
</dbReference>
<dbReference type="InterPro" id="IPR011006">
    <property type="entry name" value="CheY-like_superfamily"/>
</dbReference>
<dbReference type="SUPFAM" id="SSF52172">
    <property type="entry name" value="CheY-like"/>
    <property type="match status" value="1"/>
</dbReference>
<dbReference type="KEGG" id="npz:ACX27_03480"/>
<dbReference type="EMBL" id="CP012036">
    <property type="protein sequence ID" value="ALF56234.1"/>
    <property type="molecule type" value="Genomic_DNA"/>
</dbReference>
<dbReference type="PANTHER" id="PTHR44591:SF3">
    <property type="entry name" value="RESPONSE REGULATORY DOMAIN-CONTAINING PROTEIN"/>
    <property type="match status" value="1"/>
</dbReference>
<dbReference type="InterPro" id="IPR001789">
    <property type="entry name" value="Sig_transdc_resp-reg_receiver"/>
</dbReference>
<dbReference type="AlphaFoldDB" id="A0A0M4T1R2"/>
<feature type="modified residue" description="4-aspartylphosphate" evidence="2">
    <location>
        <position position="57"/>
    </location>
</feature>
<name>A0A0M4T1R2_9NOSO</name>
<dbReference type="SMART" id="SM00448">
    <property type="entry name" value="REC"/>
    <property type="match status" value="1"/>
</dbReference>
<organism evidence="4 5">
    <name type="scientific">Nostoc piscinale CENA21</name>
    <dbReference type="NCBI Taxonomy" id="224013"/>
    <lineage>
        <taxon>Bacteria</taxon>
        <taxon>Bacillati</taxon>
        <taxon>Cyanobacteriota</taxon>
        <taxon>Cyanophyceae</taxon>
        <taxon>Nostocales</taxon>
        <taxon>Nostocaceae</taxon>
        <taxon>Nostoc</taxon>
    </lineage>
</organism>
<gene>
    <name evidence="4" type="ORF">ACX27_03480</name>
</gene>
<evidence type="ECO:0000256" key="2">
    <source>
        <dbReference type="PROSITE-ProRule" id="PRU00169"/>
    </source>
</evidence>
<feature type="domain" description="Response regulatory" evidence="3">
    <location>
        <begin position="8"/>
        <end position="125"/>
    </location>
</feature>
<dbReference type="STRING" id="224013.ACX27_03480"/>
<sequence>MFMKGQPLILVVEENIYNLELLNYHLKALHYACICAKQGIKALILSQTHQPDLIILDMMISDITGGQVIDYLKQDKKNCQNSNCCSNPLVSGKKTPNASFLTGTDAYLTKPYNLHKLDAVLSCHFTQLNSSSLL</sequence>
<dbReference type="PROSITE" id="PS50110">
    <property type="entry name" value="RESPONSE_REGULATORY"/>
    <property type="match status" value="1"/>
</dbReference>
<dbReference type="Pfam" id="PF00072">
    <property type="entry name" value="Response_reg"/>
    <property type="match status" value="1"/>
</dbReference>
<evidence type="ECO:0000313" key="5">
    <source>
        <dbReference type="Proteomes" id="UP000062645"/>
    </source>
</evidence>
<proteinExistence type="predicted"/>
<dbReference type="Proteomes" id="UP000062645">
    <property type="component" value="Chromosome"/>
</dbReference>
<keyword evidence="1 2" id="KW-0597">Phosphoprotein</keyword>
<protein>
    <submittedName>
        <fullName evidence="4">Chemotaxis protein CheY</fullName>
    </submittedName>
</protein>
<dbReference type="GO" id="GO:0000160">
    <property type="term" value="P:phosphorelay signal transduction system"/>
    <property type="evidence" value="ECO:0007669"/>
    <property type="project" value="InterPro"/>
</dbReference>
<accession>A0A0M4T1R2</accession>
<reference evidence="4 5" key="2">
    <citation type="journal article" date="2016" name="Genome Announc.">
        <title>Draft Genome Sequence of the N2-Fixing Cyanobacterium Nostoc piscinale CENA21, Isolated from the Brazilian Amazon Floodplain.</title>
        <authorList>
            <person name="Leao T."/>
            <person name="Guimaraes P.I."/>
            <person name="de Melo A.G."/>
            <person name="Ramos R.T."/>
            <person name="Leao P.N."/>
            <person name="Silva A."/>
            <person name="Fiore M.F."/>
            <person name="Schneider M.P."/>
        </authorList>
    </citation>
    <scope>NUCLEOTIDE SEQUENCE [LARGE SCALE GENOMIC DNA]</scope>
    <source>
        <strain evidence="4 5">CENA21</strain>
    </source>
</reference>
<dbReference type="PANTHER" id="PTHR44591">
    <property type="entry name" value="STRESS RESPONSE REGULATOR PROTEIN 1"/>
    <property type="match status" value="1"/>
</dbReference>
<evidence type="ECO:0000256" key="1">
    <source>
        <dbReference type="ARBA" id="ARBA00022553"/>
    </source>
</evidence>
<dbReference type="InterPro" id="IPR050595">
    <property type="entry name" value="Bact_response_regulator"/>
</dbReference>
<evidence type="ECO:0000259" key="3">
    <source>
        <dbReference type="PROSITE" id="PS50110"/>
    </source>
</evidence>
<evidence type="ECO:0000313" key="4">
    <source>
        <dbReference type="EMBL" id="ALF56234.1"/>
    </source>
</evidence>
<keyword evidence="5" id="KW-1185">Reference proteome</keyword>
<dbReference type="Gene3D" id="3.40.50.2300">
    <property type="match status" value="1"/>
</dbReference>